<evidence type="ECO:0000256" key="1">
    <source>
        <dbReference type="ARBA" id="ARBA00004123"/>
    </source>
</evidence>
<evidence type="ECO:0000256" key="8">
    <source>
        <dbReference type="RuleBase" id="RU364141"/>
    </source>
</evidence>
<comment type="similarity">
    <text evidence="2 8">Belongs to the Mediator complex subunit 4 family.</text>
</comment>
<feature type="region of interest" description="Disordered" evidence="9">
    <location>
        <begin position="155"/>
        <end position="175"/>
    </location>
</feature>
<comment type="function">
    <text evidence="8">Component of the Mediator complex, a coactivator involved in the regulated transcription of nearly all RNA polymerase II-dependent genes. Mediator functions as a bridge to convey information from gene-specific regulatory proteins to the basal RNA polymerase II transcription machinery. Mediator is recruited to promoters by direct interactions with regulatory proteins and serves as a scaffold for the assembly of a functional preinitiation complex with RNA polymerase II and the general transcription factors.</text>
</comment>
<evidence type="ECO:0000313" key="11">
    <source>
        <dbReference type="Proteomes" id="UP001642502"/>
    </source>
</evidence>
<feature type="compositionally biased region" description="Basic and acidic residues" evidence="9">
    <location>
        <begin position="310"/>
        <end position="325"/>
    </location>
</feature>
<proteinExistence type="inferred from homology"/>
<dbReference type="EMBL" id="CAWUON010000008">
    <property type="protein sequence ID" value="CAK7264695.1"/>
    <property type="molecule type" value="Genomic_DNA"/>
</dbReference>
<feature type="region of interest" description="Disordered" evidence="9">
    <location>
        <begin position="310"/>
        <end position="364"/>
    </location>
</feature>
<keyword evidence="11" id="KW-1185">Reference proteome</keyword>
<evidence type="ECO:0000313" key="10">
    <source>
        <dbReference type="EMBL" id="CAK7264695.1"/>
    </source>
</evidence>
<protein>
    <recommendedName>
        <fullName evidence="3 8">Mediator of RNA polymerase II transcription subunit 4</fullName>
    </recommendedName>
    <alternativeName>
        <fullName evidence="7 8">Mediator complex subunit 4</fullName>
    </alternativeName>
</protein>
<evidence type="ECO:0000256" key="5">
    <source>
        <dbReference type="ARBA" id="ARBA00023163"/>
    </source>
</evidence>
<reference evidence="10 11" key="1">
    <citation type="submission" date="2024-01" db="EMBL/GenBank/DDBJ databases">
        <authorList>
            <person name="Allen C."/>
            <person name="Tagirdzhanova G."/>
        </authorList>
    </citation>
    <scope>NUCLEOTIDE SEQUENCE [LARGE SCALE GENOMIC DNA]</scope>
    <source>
        <strain evidence="10 11">CBS 119000</strain>
    </source>
</reference>
<evidence type="ECO:0000256" key="4">
    <source>
        <dbReference type="ARBA" id="ARBA00023015"/>
    </source>
</evidence>
<name>A0ABP0D8Z5_9PEZI</name>
<keyword evidence="4 8" id="KW-0805">Transcription regulation</keyword>
<accession>A0ABP0D8Z5</accession>
<evidence type="ECO:0000256" key="2">
    <source>
        <dbReference type="ARBA" id="ARBA00009626"/>
    </source>
</evidence>
<keyword evidence="5 8" id="KW-0804">Transcription</keyword>
<keyword evidence="8" id="KW-0010">Activator</keyword>
<evidence type="ECO:0000256" key="9">
    <source>
        <dbReference type="SAM" id="MobiDB-lite"/>
    </source>
</evidence>
<feature type="compositionally biased region" description="Low complexity" evidence="9">
    <location>
        <begin position="158"/>
        <end position="175"/>
    </location>
</feature>
<gene>
    <name evidence="8" type="primary">MED4</name>
    <name evidence="10" type="ORF">SEPCBS119000_001125</name>
</gene>
<evidence type="ECO:0000256" key="6">
    <source>
        <dbReference type="ARBA" id="ARBA00023242"/>
    </source>
</evidence>
<evidence type="ECO:0000256" key="7">
    <source>
        <dbReference type="ARBA" id="ARBA00031257"/>
    </source>
</evidence>
<dbReference type="Proteomes" id="UP001642502">
    <property type="component" value="Unassembled WGS sequence"/>
</dbReference>
<dbReference type="InterPro" id="IPR019258">
    <property type="entry name" value="Mediator_Med4"/>
</dbReference>
<comment type="subunit">
    <text evidence="8">Component of the Mediator complex.</text>
</comment>
<evidence type="ECO:0000256" key="3">
    <source>
        <dbReference type="ARBA" id="ARBA00020629"/>
    </source>
</evidence>
<comment type="caution">
    <text evidence="10">The sequence shown here is derived from an EMBL/GenBank/DDBJ whole genome shotgun (WGS) entry which is preliminary data.</text>
</comment>
<keyword evidence="6 8" id="KW-0539">Nucleus</keyword>
<dbReference type="Pfam" id="PF10018">
    <property type="entry name" value="Med4"/>
    <property type="match status" value="1"/>
</dbReference>
<organism evidence="10 11">
    <name type="scientific">Sporothrix epigloea</name>
    <dbReference type="NCBI Taxonomy" id="1892477"/>
    <lineage>
        <taxon>Eukaryota</taxon>
        <taxon>Fungi</taxon>
        <taxon>Dikarya</taxon>
        <taxon>Ascomycota</taxon>
        <taxon>Pezizomycotina</taxon>
        <taxon>Sordariomycetes</taxon>
        <taxon>Sordariomycetidae</taxon>
        <taxon>Ophiostomatales</taxon>
        <taxon>Ophiostomataceae</taxon>
        <taxon>Sporothrix</taxon>
    </lineage>
</organism>
<comment type="subcellular location">
    <subcellularLocation>
        <location evidence="1 8">Nucleus</location>
    </subcellularLocation>
</comment>
<sequence>MDKLIDARFDRVEKALTVLIDSVAKYNPSPALAEDLLAADCGLRDVLLTLQTHQNNHLRILALRADAAALDTQIKSTLLTLAASRREMLETPATEFPEDSVNSTIRSQTKHYPFTYEELMSYARRISRNTVPSHGQTDGAEIFSAFGFLPGQGVDTSATETAAPTPAAATPGTTTGASLRGVHAAVGTPSAGASKFQAGTPAPFATSGGAPPAATNVPDVLPDDLRNYISPTNGTVFSPWPAPDLMMHGALRNLHAVTEKACRERGIAMPHVQKPPQQDLQTLLQGPPLRLRFVSLEEQEEHEALERLRAQREAEEREERQRQMEEAAAAASNAHRSRMVGYGGGLAPAPAPVQFASTLDMDDD</sequence>